<protein>
    <submittedName>
        <fullName evidence="2">Uncharacterized protein</fullName>
    </submittedName>
</protein>
<dbReference type="KEGG" id="cvi:CV_1802"/>
<name>Q7NX27_CHRVO</name>
<dbReference type="HOGENOM" id="CLU_1575704_0_0_4"/>
<evidence type="ECO:0000313" key="2">
    <source>
        <dbReference type="EMBL" id="AAQ59476.1"/>
    </source>
</evidence>
<accession>Q7NX27</accession>
<proteinExistence type="predicted"/>
<evidence type="ECO:0000313" key="3">
    <source>
        <dbReference type="Proteomes" id="UP000001424"/>
    </source>
</evidence>
<sequence length="169" mass="18800">MAHKGSDTIARHQPVAMDLIAALVGCDIDNGAARLALNACNAMPPAEFDQARCQAGIDQPLLQIVLLKIDEGRVLVPRLRQIIELEQLPVSVQHLAQMPTDAFFQQLLAQTQPSQYFQTALGKNNRTRSIRNLVILIDHQRAHPPPSQIQSQHQPHQPRTSDDNSPFNQ</sequence>
<evidence type="ECO:0000256" key="1">
    <source>
        <dbReference type="SAM" id="MobiDB-lite"/>
    </source>
</evidence>
<gene>
    <name evidence="2" type="ordered locus">CV_1802</name>
</gene>
<keyword evidence="3" id="KW-1185">Reference proteome</keyword>
<dbReference type="Proteomes" id="UP000001424">
    <property type="component" value="Chromosome"/>
</dbReference>
<feature type="region of interest" description="Disordered" evidence="1">
    <location>
        <begin position="143"/>
        <end position="169"/>
    </location>
</feature>
<dbReference type="EMBL" id="AE016825">
    <property type="protein sequence ID" value="AAQ59476.1"/>
    <property type="molecule type" value="Genomic_DNA"/>
</dbReference>
<reference evidence="2 3" key="1">
    <citation type="journal article" date="2003" name="Proc. Natl. Acad. Sci. U.S.A.">
        <title>The complete genome sequence of Chromobacterium violaceum reveals remarkable and exploitable bacterial adaptability.</title>
        <authorList>
            <person name="Vasconcelos A.T.R."/>
            <person name="de Almeida D.F."/>
            <person name="Almeida F.C."/>
            <person name="de Almeida L.G.P."/>
            <person name="de Almeida R."/>
            <person name="Goncalves J.A.A."/>
            <person name="Andrade E.M."/>
            <person name="Antonio R.V."/>
            <person name="Araripe J."/>
            <person name="de Araujo M.F.F."/>
            <person name="Filho S.A."/>
            <person name="Azevedo V."/>
            <person name="Batista A.J."/>
            <person name="Bataus L.A.M."/>
            <person name="Batista J.S."/>
            <person name="Belo A."/>
            <person name="vander Berg C."/>
            <person name="Blamey J."/>
            <person name="Bogo M."/>
            <person name="Bonato S."/>
            <person name="Bordignon J."/>
            <person name="Brito C.A."/>
            <person name="Brocchi M."/>
            <person name="Burity H.A."/>
            <person name="Camargo A.A."/>
            <person name="Cardoso D.D.P."/>
            <person name="Carneiro N.P."/>
            <person name="Carraro D.M."/>
            <person name="Carvalho C.M.B."/>
            <person name="Cascardo J.C.M."/>
            <person name="Cavada B.S."/>
            <person name="Chueire L.M.O."/>
            <person name="Pasa T.B.C."/>
            <person name="Duran N."/>
            <person name="Fagundes N."/>
            <person name="Falcao C.L."/>
            <person name="Fantinatti F."/>
            <person name="Farias I.P."/>
            <person name="Felipe M.S.S."/>
            <person name="Ferrari L.P."/>
            <person name="Ferro J.A."/>
            <person name="Ferro M.I.T."/>
            <person name="Franco G.R."/>
            <person name="Freitas N.S.A."/>
            <person name="Furlan L.R."/>
            <person name="Gazzinelli R.T."/>
            <person name="Gomes E.A."/>
            <person name="Goncalves P.R."/>
            <person name="Grangeiro T.B."/>
            <person name="Grattapaglia D."/>
            <person name="Grisard E.C."/>
            <person name="Guimaraes C.T."/>
            <person name="Hanna E.S."/>
            <person name="Hungria M."/>
            <person name="Jardim S.N."/>
            <person name="Laurino J."/>
            <person name="Leoi L.C.T."/>
            <person name="Fassarella L."/>
            <person name="Lima A."/>
            <person name="Loureiro M.F."/>
            <person name="Lyra M.C.P."/>
            <person name="Macedo M."/>
            <person name="Madeira H.M.F."/>
            <person name="Manfio G.P."/>
            <person name="Maranhao A.Q."/>
            <person name="Martins W.S."/>
            <person name="di Mauro S.M.Z."/>
            <person name="de Medeiros S.R.B."/>
            <person name="Meissner R.D.V."/>
            <person name="Menck C.F.M."/>
            <person name="Moreira M.A.M."/>
            <person name="Nascimento F.F."/>
            <person name="Nicolas M.F."/>
            <person name="Oliveira J.G."/>
            <person name="Oliveira S.C."/>
            <person name="Paixao R.F.C."/>
            <person name="Parente J.A."/>
            <person name="Pedrosa F.O."/>
            <person name="Pena S.J.D."/>
            <person name="Perreira J.O."/>
            <person name="Perreira M."/>
            <person name="Pinto L.S.R.C."/>
            <person name="Pinto L.S."/>
            <person name="Porto J.I.R."/>
            <person name="Potrich D.P."/>
            <person name="Neto C.E.R."/>
            <person name="Reis A.M.M."/>
            <person name="Rigo L.U."/>
            <person name="Rondinelli E."/>
            <person name="dos Santos E.B.P."/>
            <person name="Santos F.R."/>
            <person name="Schneider M.P.C."/>
            <person name="Seuanez H.N."/>
            <person name="Silva A.M.R."/>
            <person name="da Silva A.L.C."/>
            <person name="Silva D.W."/>
            <person name="Silva R."/>
            <person name="Simoes I.C."/>
            <person name="Simon D."/>
            <person name="Soares C.M.A."/>
            <person name="Soares R.B.A."/>
            <person name="Souza E.M."/>
            <person name="Souza K.R.L."/>
            <person name="Souza R.C."/>
            <person name="Steffens M.B.R."/>
            <person name="Steindel M."/>
            <person name="Teixeira S.R."/>
            <person name="Urmenyi T."/>
            <person name="Vettore A."/>
            <person name="Wassem R."/>
            <person name="Zaha A."/>
            <person name="Simpson A.J.G."/>
        </authorList>
    </citation>
    <scope>NUCLEOTIDE SEQUENCE [LARGE SCALE GENOMIC DNA]</scope>
    <source>
        <strain evidence="3">ATCC 12472 / DSM 30191 / JCM 1249 / NBRC 12614 / NCIMB 9131 / NCTC 9757</strain>
    </source>
</reference>
<organism evidence="2 3">
    <name type="scientific">Chromobacterium violaceum (strain ATCC 12472 / DSM 30191 / JCM 1249 / CCUG 213 / NBRC 12614 / NCIMB 9131 / NCTC 9757 / MK)</name>
    <dbReference type="NCBI Taxonomy" id="243365"/>
    <lineage>
        <taxon>Bacteria</taxon>
        <taxon>Pseudomonadati</taxon>
        <taxon>Pseudomonadota</taxon>
        <taxon>Betaproteobacteria</taxon>
        <taxon>Neisseriales</taxon>
        <taxon>Chromobacteriaceae</taxon>
        <taxon>Chromobacterium</taxon>
    </lineage>
</organism>
<feature type="compositionally biased region" description="Low complexity" evidence="1">
    <location>
        <begin position="148"/>
        <end position="158"/>
    </location>
</feature>
<dbReference type="AlphaFoldDB" id="Q7NX27"/>